<name>A0A381S7N0_9ZZZZ</name>
<reference evidence="7" key="1">
    <citation type="submission" date="2018-05" db="EMBL/GenBank/DDBJ databases">
        <authorList>
            <person name="Lanie J.A."/>
            <person name="Ng W.-L."/>
            <person name="Kazmierczak K.M."/>
            <person name="Andrzejewski T.M."/>
            <person name="Davidsen T.M."/>
            <person name="Wayne K.J."/>
            <person name="Tettelin H."/>
            <person name="Glass J.I."/>
            <person name="Rusch D."/>
            <person name="Podicherti R."/>
            <person name="Tsui H.-C.T."/>
            <person name="Winkler M.E."/>
        </authorList>
    </citation>
    <scope>NUCLEOTIDE SEQUENCE</scope>
</reference>
<dbReference type="NCBIfam" id="NF002060">
    <property type="entry name" value="PRK00892.1"/>
    <property type="match status" value="1"/>
</dbReference>
<evidence type="ECO:0000256" key="1">
    <source>
        <dbReference type="ARBA" id="ARBA00022516"/>
    </source>
</evidence>
<dbReference type="PANTHER" id="PTHR43378">
    <property type="entry name" value="UDP-3-O-ACYLGLUCOSAMINE N-ACYLTRANSFERASE"/>
    <property type="match status" value="1"/>
</dbReference>
<evidence type="ECO:0000256" key="3">
    <source>
        <dbReference type="ARBA" id="ARBA00022679"/>
    </source>
</evidence>
<dbReference type="HAMAP" id="MF_00523">
    <property type="entry name" value="LpxD"/>
    <property type="match status" value="1"/>
</dbReference>
<dbReference type="InterPro" id="IPR007691">
    <property type="entry name" value="LpxD"/>
</dbReference>
<evidence type="ECO:0000313" key="7">
    <source>
        <dbReference type="EMBL" id="SVA00115.1"/>
    </source>
</evidence>
<dbReference type="CDD" id="cd03352">
    <property type="entry name" value="LbH_LpxD"/>
    <property type="match status" value="1"/>
</dbReference>
<sequence>MAAVSYSLKELAEQLGLKFSGNGDLQITHVCGLDSLQAGGLAYLTSPDGLTSVPTPAGMSRHVGTTVDEINSSKVALVVSPDVQHPEHNLIYADDPLAAHVEATKLFHPAEPFIPDVSMKSGIHPSAVVSKSAKLGKNVKIGPNVVIYDGVNIGENTILHAGVVIMSEVVIGADCTFFPNTVVREKCEIGNRVILQSGVVIGSDGHGFFQRGGINLKIPQVGTVCIEDDVEVGACTTIDRARFRTTVIKRGSKLDNQVQIAHNVSVGEQALISAQTAVGGSVKAGHHLIMGGQSGIRDNVIVGNNVTAVARAVITANTQDNEVLGGMPGRPVNQWRQLQSLINRLGELFERVRKLESRKDSSQ</sequence>
<dbReference type="GO" id="GO:0016410">
    <property type="term" value="F:N-acyltransferase activity"/>
    <property type="evidence" value="ECO:0007669"/>
    <property type="project" value="InterPro"/>
</dbReference>
<feature type="domain" description="Mannose-1-phosphate guanyltransferase C-terminal" evidence="6">
    <location>
        <begin position="124"/>
        <end position="204"/>
    </location>
</feature>
<dbReference type="SUPFAM" id="SSF51161">
    <property type="entry name" value="Trimeric LpxA-like enzymes"/>
    <property type="match status" value="1"/>
</dbReference>
<evidence type="ECO:0000256" key="2">
    <source>
        <dbReference type="ARBA" id="ARBA00022556"/>
    </source>
</evidence>
<gene>
    <name evidence="7" type="ORF">METZ01_LOCUS52969</name>
</gene>
<dbReference type="InterPro" id="IPR011004">
    <property type="entry name" value="Trimer_LpxA-like_sf"/>
</dbReference>
<keyword evidence="5" id="KW-0012">Acyltransferase</keyword>
<dbReference type="GO" id="GO:0016020">
    <property type="term" value="C:membrane"/>
    <property type="evidence" value="ECO:0007669"/>
    <property type="project" value="GOC"/>
</dbReference>
<keyword evidence="3" id="KW-0808">Transferase</keyword>
<evidence type="ECO:0000256" key="4">
    <source>
        <dbReference type="ARBA" id="ARBA00023098"/>
    </source>
</evidence>
<keyword evidence="1" id="KW-0444">Lipid biosynthesis</keyword>
<dbReference type="GO" id="GO:0009245">
    <property type="term" value="P:lipid A biosynthetic process"/>
    <property type="evidence" value="ECO:0007669"/>
    <property type="project" value="UniProtKB-KW"/>
</dbReference>
<proteinExistence type="inferred from homology"/>
<protein>
    <recommendedName>
        <fullName evidence="6">Mannose-1-phosphate guanyltransferase C-terminal domain-containing protein</fullName>
    </recommendedName>
</protein>
<keyword evidence="2" id="KW-0441">Lipid A biosynthesis</keyword>
<accession>A0A381S7N0</accession>
<dbReference type="EMBL" id="UINC01002768">
    <property type="protein sequence ID" value="SVA00115.1"/>
    <property type="molecule type" value="Genomic_DNA"/>
</dbReference>
<dbReference type="PANTHER" id="PTHR43378:SF2">
    <property type="entry name" value="UDP-3-O-ACYLGLUCOSAMINE N-ACYLTRANSFERASE 1, MITOCHONDRIAL-RELATED"/>
    <property type="match status" value="1"/>
</dbReference>
<evidence type="ECO:0000259" key="6">
    <source>
        <dbReference type="Pfam" id="PF25087"/>
    </source>
</evidence>
<evidence type="ECO:0000256" key="5">
    <source>
        <dbReference type="ARBA" id="ARBA00023315"/>
    </source>
</evidence>
<dbReference type="Gene3D" id="3.40.1390.10">
    <property type="entry name" value="MurE/MurF, N-terminal domain"/>
    <property type="match status" value="1"/>
</dbReference>
<dbReference type="InterPro" id="IPR056729">
    <property type="entry name" value="GMPPB_C"/>
</dbReference>
<dbReference type="AlphaFoldDB" id="A0A381S7N0"/>
<dbReference type="NCBIfam" id="TIGR01853">
    <property type="entry name" value="lipid_A_lpxD"/>
    <property type="match status" value="1"/>
</dbReference>
<dbReference type="Gene3D" id="2.160.10.10">
    <property type="entry name" value="Hexapeptide repeat proteins"/>
    <property type="match status" value="1"/>
</dbReference>
<keyword evidence="4" id="KW-0443">Lipid metabolism</keyword>
<organism evidence="7">
    <name type="scientific">marine metagenome</name>
    <dbReference type="NCBI Taxonomy" id="408172"/>
    <lineage>
        <taxon>unclassified sequences</taxon>
        <taxon>metagenomes</taxon>
        <taxon>ecological metagenomes</taxon>
    </lineage>
</organism>
<dbReference type="Pfam" id="PF25087">
    <property type="entry name" value="GMPPB_C"/>
    <property type="match status" value="1"/>
</dbReference>